<evidence type="ECO:0000313" key="2">
    <source>
        <dbReference type="EMBL" id="RMX08135.1"/>
    </source>
</evidence>
<organism evidence="2 3">
    <name type="scientific">Corticibacter populi</name>
    <dbReference type="NCBI Taxonomy" id="1550736"/>
    <lineage>
        <taxon>Bacteria</taxon>
        <taxon>Pseudomonadati</taxon>
        <taxon>Pseudomonadota</taxon>
        <taxon>Betaproteobacteria</taxon>
        <taxon>Burkholderiales</taxon>
        <taxon>Comamonadaceae</taxon>
        <taxon>Corticibacter</taxon>
    </lineage>
</organism>
<keyword evidence="3" id="KW-1185">Reference proteome</keyword>
<dbReference type="AlphaFoldDB" id="A0A3M6QYP2"/>
<evidence type="ECO:0000313" key="3">
    <source>
        <dbReference type="Proteomes" id="UP000278006"/>
    </source>
</evidence>
<dbReference type="Proteomes" id="UP000278006">
    <property type="component" value="Unassembled WGS sequence"/>
</dbReference>
<accession>A0A3M6QYP2</accession>
<sequence>MQIREQGRKIQFIRSTYDPGHKRSSGKVVATCLKYMTSLPAAEAEKLTEEERTQAEEFFKQREQEQTEFRRRYSTDGLPFSLQQVVQHIADGGEISPVQAEKMWQGMAALQKALKKAGHAKPVRPKKVKAASSLKA</sequence>
<comment type="caution">
    <text evidence="2">The sequence shown here is derived from an EMBL/GenBank/DDBJ whole genome shotgun (WGS) entry which is preliminary data.</text>
</comment>
<evidence type="ECO:0000256" key="1">
    <source>
        <dbReference type="SAM" id="MobiDB-lite"/>
    </source>
</evidence>
<feature type="compositionally biased region" description="Basic residues" evidence="1">
    <location>
        <begin position="115"/>
        <end position="129"/>
    </location>
</feature>
<reference evidence="2 3" key="1">
    <citation type="submission" date="2018-10" db="EMBL/GenBank/DDBJ databases">
        <title>Draft genome of Cortibacter populi DSM10536.</title>
        <authorList>
            <person name="Bernier A.-M."/>
            <person name="Bernard K."/>
        </authorList>
    </citation>
    <scope>NUCLEOTIDE SEQUENCE [LARGE SCALE GENOMIC DNA]</scope>
    <source>
        <strain evidence="2 3">DSM 105136</strain>
    </source>
</reference>
<proteinExistence type="predicted"/>
<feature type="region of interest" description="Disordered" evidence="1">
    <location>
        <begin position="115"/>
        <end position="136"/>
    </location>
</feature>
<dbReference type="RefSeq" id="WP_122226258.1">
    <property type="nucleotide sequence ID" value="NZ_RDQO01000001.1"/>
</dbReference>
<dbReference type="EMBL" id="RDQO01000001">
    <property type="protein sequence ID" value="RMX08135.1"/>
    <property type="molecule type" value="Genomic_DNA"/>
</dbReference>
<gene>
    <name evidence="2" type="ORF">D8I35_03150</name>
</gene>
<dbReference type="OrthoDB" id="8908103at2"/>
<name>A0A3M6QYP2_9BURK</name>
<protein>
    <submittedName>
        <fullName evidence="2">Uncharacterized protein</fullName>
    </submittedName>
</protein>